<dbReference type="AlphaFoldDB" id="U2YIL3"/>
<gene>
    <name evidence="1" type="ORF">NT2_02_00250</name>
</gene>
<keyword evidence="2" id="KW-1185">Reference proteome</keyword>
<sequence>MMEAGVPLRDDKTIEDALHDALMRGDAAISSASTVLRLLLDNENRVLFTDEIVARTRGMINDLARQLLQASTRFGHARKPFAWGSEQTQKLIKNLIADNVLLDHVHAMALEFHLSMELQECHAVDPALSPLLQAQAGSGDHDAAGNVMQLVAAQTQFHQQTRRMELPLDELPPGLFDRALQILRAHSEDDPDSFHEIAEHLRSNRDSGRSRLALLVRQLAQLDNASVALVLPMAGVSLFFTALAGVTRQDRSALVLAANERHAVRFILSLRAAGLEPGAIADVLAWLSPDVALPDCFQSLGVDDAWGVLEETFADVMEGG</sequence>
<comment type="caution">
    <text evidence="1">The sequence shown here is derived from an EMBL/GenBank/DDBJ whole genome shotgun (WGS) entry which is preliminary data.</text>
</comment>
<proteinExistence type="predicted"/>
<dbReference type="EMBL" id="BASZ01000002">
    <property type="protein sequence ID" value="GAD47942.1"/>
    <property type="molecule type" value="Genomic_DNA"/>
</dbReference>
<dbReference type="OrthoDB" id="7390251at2"/>
<protein>
    <submittedName>
        <fullName evidence="1">Uncharacterized protein</fullName>
    </submittedName>
</protein>
<dbReference type="eggNOG" id="COG0645">
    <property type="taxonomic scope" value="Bacteria"/>
</dbReference>
<dbReference type="RefSeq" id="WP_021688849.1">
    <property type="nucleotide sequence ID" value="NZ_BASZ01000002.1"/>
</dbReference>
<organism evidence="1 2">
    <name type="scientific">Caenibius tardaugens NBRC 16725</name>
    <dbReference type="NCBI Taxonomy" id="1219035"/>
    <lineage>
        <taxon>Bacteria</taxon>
        <taxon>Pseudomonadati</taxon>
        <taxon>Pseudomonadota</taxon>
        <taxon>Alphaproteobacteria</taxon>
        <taxon>Sphingomonadales</taxon>
        <taxon>Erythrobacteraceae</taxon>
        <taxon>Caenibius</taxon>
    </lineage>
</organism>
<name>U2YIL3_9SPHN</name>
<evidence type="ECO:0000313" key="1">
    <source>
        <dbReference type="EMBL" id="GAD47942.1"/>
    </source>
</evidence>
<reference evidence="1 2" key="1">
    <citation type="submission" date="2013-09" db="EMBL/GenBank/DDBJ databases">
        <title>Whole genome shotgun sequence of Novosphingobium tardaugens NBRC 16725.</title>
        <authorList>
            <person name="Isaki S."/>
            <person name="Hosoyama A."/>
            <person name="Tsuchikane K."/>
            <person name="Katsumata H."/>
            <person name="Ando Y."/>
            <person name="Yamazaki S."/>
            <person name="Fujita N."/>
        </authorList>
    </citation>
    <scope>NUCLEOTIDE SEQUENCE [LARGE SCALE GENOMIC DNA]</scope>
    <source>
        <strain evidence="1 2">NBRC 16725</strain>
    </source>
</reference>
<evidence type="ECO:0000313" key="2">
    <source>
        <dbReference type="Proteomes" id="UP000016568"/>
    </source>
</evidence>
<accession>U2YIL3</accession>
<dbReference type="KEGG" id="ntd:EGO55_20030"/>
<dbReference type="Proteomes" id="UP000016568">
    <property type="component" value="Unassembled WGS sequence"/>
</dbReference>